<evidence type="ECO:0000256" key="1">
    <source>
        <dbReference type="SAM" id="MobiDB-lite"/>
    </source>
</evidence>
<feature type="compositionally biased region" description="Polar residues" evidence="1">
    <location>
        <begin position="14"/>
        <end position="24"/>
    </location>
</feature>
<feature type="region of interest" description="Disordered" evidence="1">
    <location>
        <begin position="161"/>
        <end position="201"/>
    </location>
</feature>
<feature type="compositionally biased region" description="Polar residues" evidence="1">
    <location>
        <begin position="163"/>
        <end position="194"/>
    </location>
</feature>
<dbReference type="eggNOG" id="ENOG502TG1W">
    <property type="taxonomic scope" value="Eukaryota"/>
</dbReference>
<dbReference type="AlphaFoldDB" id="E3LDP3"/>
<proteinExistence type="predicted"/>
<dbReference type="FunCoup" id="E3LDP3">
    <property type="interactions" value="1777"/>
</dbReference>
<feature type="region of interest" description="Disordered" evidence="1">
    <location>
        <begin position="400"/>
        <end position="453"/>
    </location>
</feature>
<evidence type="ECO:0000313" key="2">
    <source>
        <dbReference type="EMBL" id="EFO82764.1"/>
    </source>
</evidence>
<feature type="region of interest" description="Disordered" evidence="1">
    <location>
        <begin position="1"/>
        <end position="24"/>
    </location>
</feature>
<evidence type="ECO:0000313" key="3">
    <source>
        <dbReference type="Proteomes" id="UP000008281"/>
    </source>
</evidence>
<dbReference type="EMBL" id="DS268407">
    <property type="protein sequence ID" value="EFO82764.1"/>
    <property type="molecule type" value="Genomic_DNA"/>
</dbReference>
<name>E3LDP3_CAERE</name>
<organism evidence="3">
    <name type="scientific">Caenorhabditis remanei</name>
    <name type="common">Caenorhabditis vulgaris</name>
    <dbReference type="NCBI Taxonomy" id="31234"/>
    <lineage>
        <taxon>Eukaryota</taxon>
        <taxon>Metazoa</taxon>
        <taxon>Ecdysozoa</taxon>
        <taxon>Nematoda</taxon>
        <taxon>Chromadorea</taxon>
        <taxon>Rhabditida</taxon>
        <taxon>Rhabditina</taxon>
        <taxon>Rhabditomorpha</taxon>
        <taxon>Rhabditoidea</taxon>
        <taxon>Rhabditidae</taxon>
        <taxon>Peloderinae</taxon>
        <taxon>Caenorhabditis</taxon>
    </lineage>
</organism>
<sequence length="453" mass="51204">MNPDSFCTDFKSRVQPSSGRRLSTSWDNEAKTVQLSVPRVDQRRNSNTLAQLMECHRQLSLNYDQSFEKEDAPKSRPASRRASVGSRRPSVAEMLVDSGITKTTDDCVMVTQTLGTSTTLFFQKNPLVDNLDLRPSAVERGLYNFDDSIKEVPPLKYVGTPRPSIQMSTSPRPSFLAKSSPSIEESDGETTPTLSRVPVRPSIGERGLPAMKFTPVLPNGQLQQRGRTLHKKIIANRRKIVDEEENRRERENHIRPRNQAITFTSHRPHQFDGRGPYQISTGNVMEVTIRSYINNPKNIIQELRNQMESGEVDRIVKEKKTTTVTETREIVYFTHRLPSSIAISTRVSAFAFFFLLYKQRSISFEVILLFFQLSPTGVPVQNPNRRSITVEGSLPELLDRPYVRASPGDQGTPTDGKMPTKSVTIRVPDDQPSQPRGHFVHRSATPSPNNVRF</sequence>
<dbReference type="OMA" id="DDCVMVT"/>
<dbReference type="Proteomes" id="UP000008281">
    <property type="component" value="Unassembled WGS sequence"/>
</dbReference>
<reference evidence="2" key="1">
    <citation type="submission" date="2007-07" db="EMBL/GenBank/DDBJ databases">
        <title>PCAP assembly of the Caenorhabditis remanei genome.</title>
        <authorList>
            <consortium name="The Caenorhabditis remanei Sequencing Consortium"/>
            <person name="Wilson R.K."/>
        </authorList>
    </citation>
    <scope>NUCLEOTIDE SEQUENCE [LARGE SCALE GENOMIC DNA]</scope>
    <source>
        <strain evidence="2">PB4641</strain>
    </source>
</reference>
<feature type="region of interest" description="Disordered" evidence="1">
    <location>
        <begin position="66"/>
        <end position="90"/>
    </location>
</feature>
<dbReference type="OrthoDB" id="5805719at2759"/>
<accession>E3LDP3</accession>
<dbReference type="InParanoid" id="E3LDP3"/>
<protein>
    <submittedName>
        <fullName evidence="2">Uncharacterized protein</fullName>
    </submittedName>
</protein>
<feature type="compositionally biased region" description="Polar residues" evidence="1">
    <location>
        <begin position="444"/>
        <end position="453"/>
    </location>
</feature>
<dbReference type="HOGENOM" id="CLU_055339_0_0_1"/>
<gene>
    <name evidence="2" type="ORF">CRE_00662</name>
</gene>
<keyword evidence="3" id="KW-1185">Reference proteome</keyword>